<evidence type="ECO:0000313" key="3">
    <source>
        <dbReference type="EMBL" id="KAJ8423588.1"/>
    </source>
</evidence>
<feature type="region of interest" description="Disordered" evidence="2">
    <location>
        <begin position="1"/>
        <end position="42"/>
    </location>
</feature>
<comment type="caution">
    <text evidence="3">The sequence shown here is derived from an EMBL/GenBank/DDBJ whole genome shotgun (WGS) entry which is preliminary data.</text>
</comment>
<evidence type="ECO:0008006" key="5">
    <source>
        <dbReference type="Google" id="ProtNLM"/>
    </source>
</evidence>
<reference evidence="3" key="1">
    <citation type="submission" date="2022-04" db="EMBL/GenBank/DDBJ databases">
        <title>Carnegiea gigantea Genome sequencing and assembly v2.</title>
        <authorList>
            <person name="Copetti D."/>
            <person name="Sanderson M.J."/>
            <person name="Burquez A."/>
            <person name="Wojciechowski M.F."/>
        </authorList>
    </citation>
    <scope>NUCLEOTIDE SEQUENCE</scope>
    <source>
        <strain evidence="3">SGP5-SGP5p</strain>
        <tissue evidence="3">Aerial part</tissue>
    </source>
</reference>
<sequence length="733" mass="83340">MDPVSQMGESPMNNSNLAPPVSPSVASSPPPASPLDSQGPTNAACSELRCFVAMARGGRKGRAKQARDPVSPEIPVAAQEGTIDLDSTSKGESSNAIVPVTTEVSEIEQLWVPSPNTYDAAFQSNTIKSSYTAIADLDEGTSLNFVHSPMLNGVKCAKIEPQYVQSKIDYWKSVVLCSVIGANPPLEVLEGFVQRIWQACEIDKVCLLQDSFPDFFDFVNEHNVVVRQKVEYEWKPSKCTFCKMFGHTDEECRKKPIPRAEWRPITRQNPPRSSSALAQPSMDAEVLYPGDRMGGTEVQFHEIKNFSDCISTCEVQELKSNGPYYTWTNKTTWTRIDRVFVNTYWYNIFALSHLNYMASSLSDHTVMVLSFPWCPKPKPSFQFCDMWVRDPSFLPLMSTIAEHLVSHDPNTKLKLLLQHAKIALQKLNKDRYADLKTQLSMARADLEKAQMMLSNSPGDIELLHHVEISRAHYIQILSSVIDIIKQQSKADWIGYGDESTRYFFAKIKKRKTDTYILSIQDDQGHTRPGFEEVKEIMGKMRQWSTRNLSFAGRALLINTVVFGMYGFWASIFILPQEVITRINQLCRNFLWGGTADYKRPPLISSDIVCTPKKYGGLEAEDADHLLFQCTWAKEMWQAIKNWWPITFDISSKEAFTRSLIKLKKPRGEKHITYSIAAAVIYNIWRAKNEQIFSNHAPSIQTYFKQTREHIIHRILILRSTTKKFTHSIDILLS</sequence>
<feature type="coiled-coil region" evidence="1">
    <location>
        <begin position="410"/>
        <end position="452"/>
    </location>
</feature>
<keyword evidence="4" id="KW-1185">Reference proteome</keyword>
<protein>
    <recommendedName>
        <fullName evidence="5">Reverse transcriptase zinc-binding domain-containing protein</fullName>
    </recommendedName>
</protein>
<dbReference type="Gene3D" id="3.60.10.10">
    <property type="entry name" value="Endonuclease/exonuclease/phosphatase"/>
    <property type="match status" value="1"/>
</dbReference>
<feature type="compositionally biased region" description="Low complexity" evidence="2">
    <location>
        <begin position="13"/>
        <end position="27"/>
    </location>
</feature>
<dbReference type="Proteomes" id="UP001153076">
    <property type="component" value="Unassembled WGS sequence"/>
</dbReference>
<name>A0A9Q1JLH0_9CARY</name>
<dbReference type="InterPro" id="IPR036691">
    <property type="entry name" value="Endo/exonu/phosph_ase_sf"/>
</dbReference>
<organism evidence="3 4">
    <name type="scientific">Carnegiea gigantea</name>
    <dbReference type="NCBI Taxonomy" id="171969"/>
    <lineage>
        <taxon>Eukaryota</taxon>
        <taxon>Viridiplantae</taxon>
        <taxon>Streptophyta</taxon>
        <taxon>Embryophyta</taxon>
        <taxon>Tracheophyta</taxon>
        <taxon>Spermatophyta</taxon>
        <taxon>Magnoliopsida</taxon>
        <taxon>eudicotyledons</taxon>
        <taxon>Gunneridae</taxon>
        <taxon>Pentapetalae</taxon>
        <taxon>Caryophyllales</taxon>
        <taxon>Cactineae</taxon>
        <taxon>Cactaceae</taxon>
        <taxon>Cactoideae</taxon>
        <taxon>Echinocereeae</taxon>
        <taxon>Carnegiea</taxon>
    </lineage>
</organism>
<evidence type="ECO:0000256" key="2">
    <source>
        <dbReference type="SAM" id="MobiDB-lite"/>
    </source>
</evidence>
<dbReference type="EMBL" id="JAKOGI010001934">
    <property type="protein sequence ID" value="KAJ8423588.1"/>
    <property type="molecule type" value="Genomic_DNA"/>
</dbReference>
<dbReference type="AlphaFoldDB" id="A0A9Q1JLH0"/>
<accession>A0A9Q1JLH0</accession>
<dbReference type="PANTHER" id="PTHR33116">
    <property type="entry name" value="REVERSE TRANSCRIPTASE ZINC-BINDING DOMAIN-CONTAINING PROTEIN-RELATED-RELATED"/>
    <property type="match status" value="1"/>
</dbReference>
<proteinExistence type="predicted"/>
<evidence type="ECO:0000256" key="1">
    <source>
        <dbReference type="SAM" id="Coils"/>
    </source>
</evidence>
<gene>
    <name evidence="3" type="ORF">Cgig2_009242</name>
</gene>
<dbReference type="PANTHER" id="PTHR33116:SF84">
    <property type="entry name" value="RNA-DIRECTED DNA POLYMERASE"/>
    <property type="match status" value="1"/>
</dbReference>
<dbReference type="OrthoDB" id="2417874at2759"/>
<evidence type="ECO:0000313" key="4">
    <source>
        <dbReference type="Proteomes" id="UP001153076"/>
    </source>
</evidence>
<keyword evidence="1" id="KW-0175">Coiled coil</keyword>
<dbReference type="SUPFAM" id="SSF56219">
    <property type="entry name" value="DNase I-like"/>
    <property type="match status" value="1"/>
</dbReference>